<gene>
    <name evidence="12" type="ORF">SAMN05444126_101142</name>
</gene>
<evidence type="ECO:0000313" key="12">
    <source>
        <dbReference type="EMBL" id="SER45242.1"/>
    </source>
</evidence>
<dbReference type="InterPro" id="IPR036188">
    <property type="entry name" value="FAD/NAD-bd_sf"/>
</dbReference>
<dbReference type="Proteomes" id="UP000199318">
    <property type="component" value="Unassembled WGS sequence"/>
</dbReference>
<evidence type="ECO:0000259" key="11">
    <source>
        <dbReference type="Pfam" id="PF01593"/>
    </source>
</evidence>
<evidence type="ECO:0000256" key="6">
    <source>
        <dbReference type="ARBA" id="ARBA00039159"/>
    </source>
</evidence>
<evidence type="ECO:0000256" key="8">
    <source>
        <dbReference type="ARBA" id="ARBA00042619"/>
    </source>
</evidence>
<organism evidence="12 13">
    <name type="scientific">Salisediminibacterium halotolerans</name>
    <dbReference type="NCBI Taxonomy" id="517425"/>
    <lineage>
        <taxon>Bacteria</taxon>
        <taxon>Bacillati</taxon>
        <taxon>Bacillota</taxon>
        <taxon>Bacilli</taxon>
        <taxon>Bacillales</taxon>
        <taxon>Bacillaceae</taxon>
        <taxon>Salisediminibacterium</taxon>
    </lineage>
</organism>
<dbReference type="GO" id="GO:0016117">
    <property type="term" value="P:carotenoid biosynthetic process"/>
    <property type="evidence" value="ECO:0007669"/>
    <property type="project" value="UniProtKB-KW"/>
</dbReference>
<comment type="caution">
    <text evidence="12">The sequence shown here is derived from an EMBL/GenBank/DDBJ whole genome shotgun (WGS) entry which is preliminary data.</text>
</comment>
<protein>
    <recommendedName>
        <fullName evidence="6">4,4'-diaponeurosporene oxygenase</fullName>
    </recommendedName>
    <alternativeName>
        <fullName evidence="7">4,4'-diaponeurosporene oxidase</fullName>
    </alternativeName>
    <alternativeName>
        <fullName evidence="8">Carotenoid oxidase</fullName>
    </alternativeName>
</protein>
<comment type="pathway">
    <text evidence="4">Carotenoid biosynthesis; staphyloxanthin biosynthesis; staphyloxanthin from farnesyl diphosphate: step 3/5.</text>
</comment>
<dbReference type="NCBIfam" id="TIGR02734">
    <property type="entry name" value="crtI_fam"/>
    <property type="match status" value="1"/>
</dbReference>
<dbReference type="InterPro" id="IPR002937">
    <property type="entry name" value="Amino_oxidase"/>
</dbReference>
<dbReference type="EMBL" id="FOGV01000001">
    <property type="protein sequence ID" value="SER45242.1"/>
    <property type="molecule type" value="Genomic_DNA"/>
</dbReference>
<dbReference type="AlphaFoldDB" id="A0A1H9PAQ9"/>
<dbReference type="STRING" id="1464123.SAMN05444126_101142"/>
<evidence type="ECO:0000256" key="3">
    <source>
        <dbReference type="ARBA" id="ARBA00023002"/>
    </source>
</evidence>
<evidence type="ECO:0000256" key="7">
    <source>
        <dbReference type="ARBA" id="ARBA00041900"/>
    </source>
</evidence>
<dbReference type="Pfam" id="PF01593">
    <property type="entry name" value="Amino_oxidase"/>
    <property type="match status" value="1"/>
</dbReference>
<feature type="domain" description="Amine oxidase" evidence="11">
    <location>
        <begin position="14"/>
        <end position="485"/>
    </location>
</feature>
<evidence type="ECO:0000256" key="5">
    <source>
        <dbReference type="ARBA" id="ARBA00038194"/>
    </source>
</evidence>
<keyword evidence="13" id="KW-1185">Reference proteome</keyword>
<dbReference type="PANTHER" id="PTHR43734">
    <property type="entry name" value="PHYTOENE DESATURASE"/>
    <property type="match status" value="1"/>
</dbReference>
<keyword evidence="3 10" id="KW-0560">Oxidoreductase</keyword>
<comment type="similarity">
    <text evidence="5">Belongs to the carotenoid/retinoid oxidoreductase family. CrtP subfamily.</text>
</comment>
<dbReference type="InterPro" id="IPR014105">
    <property type="entry name" value="Carotenoid/retinoid_OxRdtase"/>
</dbReference>
<accession>A0A1H9PAQ9</accession>
<proteinExistence type="inferred from homology"/>
<dbReference type="RefSeq" id="WP_245729682.1">
    <property type="nucleotide sequence ID" value="NZ_FOGV01000001.1"/>
</dbReference>
<evidence type="ECO:0000256" key="4">
    <source>
        <dbReference type="ARBA" id="ARBA00037901"/>
    </source>
</evidence>
<evidence type="ECO:0000256" key="2">
    <source>
        <dbReference type="ARBA" id="ARBA00022746"/>
    </source>
</evidence>
<reference evidence="13" key="1">
    <citation type="submission" date="2016-10" db="EMBL/GenBank/DDBJ databases">
        <authorList>
            <person name="de Groot N.N."/>
        </authorList>
    </citation>
    <scope>NUCLEOTIDE SEQUENCE [LARGE SCALE GENOMIC DNA]</scope>
    <source>
        <strain evidence="13">10nlg</strain>
    </source>
</reference>
<comment type="catalytic activity">
    <reaction evidence="9">
        <text>all-trans-4,4'-diaponeurosporene + 2 AH2 + 2 O2 = 4,4'-diaponeurosporenal + 2 A + 3 H2O</text>
        <dbReference type="Rhea" id="RHEA:56104"/>
        <dbReference type="ChEBI" id="CHEBI:13193"/>
        <dbReference type="ChEBI" id="CHEBI:15377"/>
        <dbReference type="ChEBI" id="CHEBI:15379"/>
        <dbReference type="ChEBI" id="CHEBI:17499"/>
        <dbReference type="ChEBI" id="CHEBI:62743"/>
        <dbReference type="ChEBI" id="CHEBI:79065"/>
    </reaction>
</comment>
<comment type="cofactor">
    <cofactor evidence="1">
        <name>FAD</name>
        <dbReference type="ChEBI" id="CHEBI:57692"/>
    </cofactor>
</comment>
<dbReference type="GO" id="GO:0016491">
    <property type="term" value="F:oxidoreductase activity"/>
    <property type="evidence" value="ECO:0007669"/>
    <property type="project" value="UniProtKB-KW"/>
</dbReference>
<name>A0A1H9PAQ9_9BACI</name>
<sequence length="492" mass="54932">MNQIKKVVIIGAGLGGLAAAIRLQSQGIETTVLEKRPKAGGKLHERKLGTHSFDFGPNTITMPHVFKSVLSEAGLNPDRYFTMIKLTQHTQNQFSDGSTLMMSSDPDEMTENLRLIDEQSAQRYPAYLKEVQSLYRLADKHFFHRTFSSWRDYLNPPLGFAMMRARPFESLDRFHRKYFKDERIIRAFNRYATYIGSSPFHAPATFGLIGHLEMNDGVYYTLGGNRKIAEGFYQAAIDLGATVYTDTEAEKIETQNQTATHVVTSSGASYPADAVLLNGDLITQVPRLLKDLHDPSKKKLPEPSVSAFVTMAALNRRLDLHHHHVFFSDRSKEEFADIFERGKYGKDPTIYICTSSKTETDRSPDGDNLFILVNAPPLSEDGKSALEADKVEERLFNKLEEKGLPIRQNLIESQTVDPKTIAASFHAYRGALYGGASNKRKDTFLRPFNRSQEVGNLFFAGGSTHPGGGSPMVVISGLNAADQMINLAKKNL</sequence>
<evidence type="ECO:0000256" key="9">
    <source>
        <dbReference type="ARBA" id="ARBA00048532"/>
    </source>
</evidence>
<dbReference type="SUPFAM" id="SSF51905">
    <property type="entry name" value="FAD/NAD(P)-binding domain"/>
    <property type="match status" value="1"/>
</dbReference>
<evidence type="ECO:0000313" key="13">
    <source>
        <dbReference type="Proteomes" id="UP000199318"/>
    </source>
</evidence>
<evidence type="ECO:0000256" key="1">
    <source>
        <dbReference type="ARBA" id="ARBA00001974"/>
    </source>
</evidence>
<dbReference type="PANTHER" id="PTHR43734:SF7">
    <property type="entry name" value="4,4'-DIAPONEUROSPORENE OXYGENASE"/>
    <property type="match status" value="1"/>
</dbReference>
<keyword evidence="2 10" id="KW-0125">Carotenoid biosynthesis</keyword>
<evidence type="ECO:0000256" key="10">
    <source>
        <dbReference type="RuleBase" id="RU362075"/>
    </source>
</evidence>
<dbReference type="Gene3D" id="3.50.50.60">
    <property type="entry name" value="FAD/NAD(P)-binding domain"/>
    <property type="match status" value="2"/>
</dbReference>